<evidence type="ECO:0000256" key="1">
    <source>
        <dbReference type="SAM" id="MobiDB-lite"/>
    </source>
</evidence>
<dbReference type="EMBL" id="JARPUR010000005">
    <property type="protein sequence ID" value="KAK4876404.1"/>
    <property type="molecule type" value="Genomic_DNA"/>
</dbReference>
<keyword evidence="3" id="KW-1185">Reference proteome</keyword>
<proteinExistence type="predicted"/>
<organism evidence="2 3">
    <name type="scientific">Aquatica leii</name>
    <dbReference type="NCBI Taxonomy" id="1421715"/>
    <lineage>
        <taxon>Eukaryota</taxon>
        <taxon>Metazoa</taxon>
        <taxon>Ecdysozoa</taxon>
        <taxon>Arthropoda</taxon>
        <taxon>Hexapoda</taxon>
        <taxon>Insecta</taxon>
        <taxon>Pterygota</taxon>
        <taxon>Neoptera</taxon>
        <taxon>Endopterygota</taxon>
        <taxon>Coleoptera</taxon>
        <taxon>Polyphaga</taxon>
        <taxon>Elateriformia</taxon>
        <taxon>Elateroidea</taxon>
        <taxon>Lampyridae</taxon>
        <taxon>Luciolinae</taxon>
        <taxon>Aquatica</taxon>
    </lineage>
</organism>
<evidence type="ECO:0000313" key="3">
    <source>
        <dbReference type="Proteomes" id="UP001353858"/>
    </source>
</evidence>
<name>A0AAN7SFE9_9COLE</name>
<feature type="region of interest" description="Disordered" evidence="1">
    <location>
        <begin position="71"/>
        <end position="93"/>
    </location>
</feature>
<dbReference type="Proteomes" id="UP001353858">
    <property type="component" value="Unassembled WGS sequence"/>
</dbReference>
<reference evidence="3" key="1">
    <citation type="submission" date="2023-01" db="EMBL/GenBank/DDBJ databases">
        <title>Key to firefly adult light organ development and bioluminescence: homeobox transcription factors regulate luciferase expression and transportation to peroxisome.</title>
        <authorList>
            <person name="Fu X."/>
        </authorList>
    </citation>
    <scope>NUCLEOTIDE SEQUENCE [LARGE SCALE GENOMIC DNA]</scope>
</reference>
<dbReference type="AlphaFoldDB" id="A0AAN7SFE9"/>
<gene>
    <name evidence="2" type="ORF">RN001_012826</name>
</gene>
<comment type="caution">
    <text evidence="2">The sequence shown here is derived from an EMBL/GenBank/DDBJ whole genome shotgun (WGS) entry which is preliminary data.</text>
</comment>
<accession>A0AAN7SFE9</accession>
<protein>
    <submittedName>
        <fullName evidence="2">Uncharacterized protein</fullName>
    </submittedName>
</protein>
<sequence>MIDDDMIRKDFVTVAPTNNVIGHSQADDDIITTNLQNDHESKNDDTSDLLHCNLNSNDDFLNVNEFENYDNPDLSDNENSNDTIASKSSKLSSSSKFERHITWRWLIQVSLRNSFTYIFREAVSKV</sequence>
<evidence type="ECO:0000313" key="2">
    <source>
        <dbReference type="EMBL" id="KAK4876404.1"/>
    </source>
</evidence>